<name>A0A1I6RDV7_9EURY</name>
<evidence type="ECO:0000313" key="2">
    <source>
        <dbReference type="EMBL" id="SFS62909.1"/>
    </source>
</evidence>
<dbReference type="Proteomes" id="UP000199199">
    <property type="component" value="Unassembled WGS sequence"/>
</dbReference>
<keyword evidence="3" id="KW-1185">Reference proteome</keyword>
<accession>A0A1I6RDV7</accession>
<dbReference type="AlphaFoldDB" id="A0A1I6RDV7"/>
<reference evidence="3" key="1">
    <citation type="submission" date="2016-10" db="EMBL/GenBank/DDBJ databases">
        <authorList>
            <person name="Varghese N."/>
            <person name="Submissions S."/>
        </authorList>
    </citation>
    <scope>NUCLEOTIDE SEQUENCE [LARGE SCALE GENOMIC DNA]</scope>
    <source>
        <strain evidence="3">DSM 22427</strain>
    </source>
</reference>
<feature type="region of interest" description="Disordered" evidence="1">
    <location>
        <begin position="1"/>
        <end position="29"/>
    </location>
</feature>
<sequence>MSAAANADAGVPEQTSAHERYLERARDRDEPARIRSVRQQYAQRLRGRLADIRSALRTGIVENDVFGLQTEALVDAPSTRQFEFTTDPQKVEAARRWLEKQLENEVLTEYGGENQYIERSYLKGIEDAQRELGALNVGSGEAAASASMRMPVHQEQLEQLYSRNLEELRGMTDDIARDVRRELADGLASGDNPRTIAGDVSDILGKVDDGTPRAAMNRATMISRTELMNSHNWARLKEWERAGVEKVDVILSNGACEQCWAYARDAPFVASEAYGNLPIHPNCRCVHTVWTGD</sequence>
<gene>
    <name evidence="2" type="ORF">SAMN04488556_1728</name>
</gene>
<dbReference type="OrthoDB" id="200847at2157"/>
<evidence type="ECO:0000313" key="3">
    <source>
        <dbReference type="Proteomes" id="UP000199199"/>
    </source>
</evidence>
<organism evidence="2 3">
    <name type="scientific">Halostagnicola kamekurae</name>
    <dbReference type="NCBI Taxonomy" id="619731"/>
    <lineage>
        <taxon>Archaea</taxon>
        <taxon>Methanobacteriati</taxon>
        <taxon>Methanobacteriota</taxon>
        <taxon>Stenosarchaea group</taxon>
        <taxon>Halobacteria</taxon>
        <taxon>Halobacteriales</taxon>
        <taxon>Natrialbaceae</taxon>
        <taxon>Halostagnicola</taxon>
    </lineage>
</organism>
<evidence type="ECO:0000256" key="1">
    <source>
        <dbReference type="SAM" id="MobiDB-lite"/>
    </source>
</evidence>
<feature type="compositionally biased region" description="Basic and acidic residues" evidence="1">
    <location>
        <begin position="16"/>
        <end position="29"/>
    </location>
</feature>
<proteinExistence type="predicted"/>
<dbReference type="EMBL" id="FOZS01000002">
    <property type="protein sequence ID" value="SFS62909.1"/>
    <property type="molecule type" value="Genomic_DNA"/>
</dbReference>
<dbReference type="RefSeq" id="WP_092903715.1">
    <property type="nucleotide sequence ID" value="NZ_FOZS01000002.1"/>
</dbReference>
<evidence type="ECO:0008006" key="4">
    <source>
        <dbReference type="Google" id="ProtNLM"/>
    </source>
</evidence>
<protein>
    <recommendedName>
        <fullName evidence="4">Phage head morphogenesis protein, SPP1 gp7 family</fullName>
    </recommendedName>
</protein>